<dbReference type="SUPFAM" id="SSF82171">
    <property type="entry name" value="DPP6 N-terminal domain-like"/>
    <property type="match status" value="1"/>
</dbReference>
<dbReference type="Pfam" id="PF00326">
    <property type="entry name" value="Peptidase_S9"/>
    <property type="match status" value="1"/>
</dbReference>
<feature type="region of interest" description="Disordered" evidence="2">
    <location>
        <begin position="473"/>
        <end position="518"/>
    </location>
</feature>
<dbReference type="PANTHER" id="PTHR42776">
    <property type="entry name" value="SERINE PEPTIDASE S9 FAMILY MEMBER"/>
    <property type="match status" value="1"/>
</dbReference>
<reference evidence="5" key="1">
    <citation type="journal article" date="2019" name="Int. J. Syst. Evol. Microbiol.">
        <title>The Global Catalogue of Microorganisms (GCM) 10K type strain sequencing project: providing services to taxonomists for standard genome sequencing and annotation.</title>
        <authorList>
            <consortium name="The Broad Institute Genomics Platform"/>
            <consortium name="The Broad Institute Genome Sequencing Center for Infectious Disease"/>
            <person name="Wu L."/>
            <person name="Ma J."/>
        </authorList>
    </citation>
    <scope>NUCLEOTIDE SEQUENCE [LARGE SCALE GENOMIC DNA]</scope>
    <source>
        <strain evidence="5">NBRC 108730</strain>
    </source>
</reference>
<dbReference type="InterPro" id="IPR029058">
    <property type="entry name" value="AB_hydrolase_fold"/>
</dbReference>
<feature type="compositionally biased region" description="Basic and acidic residues" evidence="2">
    <location>
        <begin position="489"/>
        <end position="500"/>
    </location>
</feature>
<dbReference type="Gene3D" id="3.40.50.1820">
    <property type="entry name" value="alpha/beta hydrolase"/>
    <property type="match status" value="1"/>
</dbReference>
<keyword evidence="5" id="KW-1185">Reference proteome</keyword>
<dbReference type="SUPFAM" id="SSF53474">
    <property type="entry name" value="alpha/beta-Hydrolases"/>
    <property type="match status" value="1"/>
</dbReference>
<evidence type="ECO:0000313" key="5">
    <source>
        <dbReference type="Proteomes" id="UP001157017"/>
    </source>
</evidence>
<evidence type="ECO:0000259" key="3">
    <source>
        <dbReference type="Pfam" id="PF00326"/>
    </source>
</evidence>
<evidence type="ECO:0000256" key="1">
    <source>
        <dbReference type="ARBA" id="ARBA00022801"/>
    </source>
</evidence>
<sequence>MGRRGQGLHPAGFSPLAGDHRLLVVHERQGVPALLVWDPATGAEREVAVDAPGEVADADWFPDARSVLVELDHEARTRLVRVDLDTGRTTPVGPSTGTVTGAGVRDDGDVWIRWSSAAQPSSVRVLPGAATGEGSVLLTPPGPAAPPSVPVEDVWVDGPGGRIHSLLRRPAGAEGPLPLLVEVHGGPTHHEVDAFGPYPAAWVDHGYAVVQVNYRGSTGYGSAWRDALEARVGHVELEDVLAVRDHLVATGVADPERVVLSGASWGGFLTLLGLGTQPQAWSLGVAGVPVADYVAAYEDEMEGLKAFDRSLFGGSPQEVPDRYRDSSPITYVEQVSAPVLVLAGEHDPRCPIRQIDNYLARLEQARAAARGLPVRGRARFAARRRAGEAGPARARLRRPAPRDAGARLAPGGPCGAPSAWVRRHRPAAGAPLQASEPLCTGPAAGIGLVAFVRRGRGRTGRVGRAVGVVRAVEARRPAGRPPGRAGSCTDERSGRRRDSPTSRSSSGAVRRSSSRVRR</sequence>
<gene>
    <name evidence="4" type="ORF">GCM10025868_18690</name>
</gene>
<accession>A0ABQ6JGV4</accession>
<feature type="compositionally biased region" description="Low complexity" evidence="2">
    <location>
        <begin position="501"/>
        <end position="511"/>
    </location>
</feature>
<evidence type="ECO:0000256" key="2">
    <source>
        <dbReference type="SAM" id="MobiDB-lite"/>
    </source>
</evidence>
<comment type="caution">
    <text evidence="4">The sequence shown here is derived from an EMBL/GenBank/DDBJ whole genome shotgun (WGS) entry which is preliminary data.</text>
</comment>
<dbReference type="EMBL" id="BSUZ01000001">
    <property type="protein sequence ID" value="GMA86619.1"/>
    <property type="molecule type" value="Genomic_DNA"/>
</dbReference>
<feature type="domain" description="Peptidase S9 prolyl oligopeptidase catalytic" evidence="3">
    <location>
        <begin position="201"/>
        <end position="365"/>
    </location>
</feature>
<organism evidence="4 5">
    <name type="scientific">Angustibacter aerolatus</name>
    <dbReference type="NCBI Taxonomy" id="1162965"/>
    <lineage>
        <taxon>Bacteria</taxon>
        <taxon>Bacillati</taxon>
        <taxon>Actinomycetota</taxon>
        <taxon>Actinomycetes</taxon>
        <taxon>Kineosporiales</taxon>
        <taxon>Kineosporiaceae</taxon>
    </lineage>
</organism>
<dbReference type="InterPro" id="IPR011042">
    <property type="entry name" value="6-blade_b-propeller_TolB-like"/>
</dbReference>
<name>A0ABQ6JGV4_9ACTN</name>
<dbReference type="InterPro" id="IPR001375">
    <property type="entry name" value="Peptidase_S9_cat"/>
</dbReference>
<keyword evidence="1" id="KW-0378">Hydrolase</keyword>
<dbReference type="Gene3D" id="2.120.10.30">
    <property type="entry name" value="TolB, C-terminal domain"/>
    <property type="match status" value="1"/>
</dbReference>
<feature type="region of interest" description="Disordered" evidence="2">
    <location>
        <begin position="383"/>
        <end position="418"/>
    </location>
</feature>
<evidence type="ECO:0000313" key="4">
    <source>
        <dbReference type="EMBL" id="GMA86619.1"/>
    </source>
</evidence>
<dbReference type="Proteomes" id="UP001157017">
    <property type="component" value="Unassembled WGS sequence"/>
</dbReference>
<dbReference type="PANTHER" id="PTHR42776:SF27">
    <property type="entry name" value="DIPEPTIDYL PEPTIDASE FAMILY MEMBER 6"/>
    <property type="match status" value="1"/>
</dbReference>
<protein>
    <recommendedName>
        <fullName evidence="3">Peptidase S9 prolyl oligopeptidase catalytic domain-containing protein</fullName>
    </recommendedName>
</protein>
<proteinExistence type="predicted"/>